<keyword evidence="1" id="KW-0732">Signal</keyword>
<dbReference type="Proteomes" id="UP001151699">
    <property type="component" value="Chromosome B"/>
</dbReference>
<feature type="chain" id="PRO_5040240923" evidence="1">
    <location>
        <begin position="20"/>
        <end position="60"/>
    </location>
</feature>
<gene>
    <name evidence="2" type="ORF">Bhyg_07661</name>
</gene>
<evidence type="ECO:0000313" key="3">
    <source>
        <dbReference type="Proteomes" id="UP001151699"/>
    </source>
</evidence>
<dbReference type="AlphaFoldDB" id="A0A9Q0N3Y5"/>
<feature type="signal peptide" evidence="1">
    <location>
        <begin position="1"/>
        <end position="19"/>
    </location>
</feature>
<comment type="caution">
    <text evidence="2">The sequence shown here is derived from an EMBL/GenBank/DDBJ whole genome shotgun (WGS) entry which is preliminary data.</text>
</comment>
<sequence>MKLLVTLVVLGLLVQGSVEQCFGPYYGQGCGQGCGQGFGQSGGCGNNAEIMFTFEPTVNH</sequence>
<reference evidence="2" key="1">
    <citation type="submission" date="2022-07" db="EMBL/GenBank/DDBJ databases">
        <authorList>
            <person name="Trinca V."/>
            <person name="Uliana J.V.C."/>
            <person name="Torres T.T."/>
            <person name="Ward R.J."/>
            <person name="Monesi N."/>
        </authorList>
    </citation>
    <scope>NUCLEOTIDE SEQUENCE</scope>
    <source>
        <strain evidence="2">HSMRA1968</strain>
        <tissue evidence="2">Whole embryos</tissue>
    </source>
</reference>
<evidence type="ECO:0000256" key="1">
    <source>
        <dbReference type="SAM" id="SignalP"/>
    </source>
</evidence>
<evidence type="ECO:0000313" key="2">
    <source>
        <dbReference type="EMBL" id="KAJ6642707.1"/>
    </source>
</evidence>
<dbReference type="EMBL" id="WJQU01000002">
    <property type="protein sequence ID" value="KAJ6642707.1"/>
    <property type="molecule type" value="Genomic_DNA"/>
</dbReference>
<protein>
    <submittedName>
        <fullName evidence="2">Uncharacterized protein</fullName>
    </submittedName>
</protein>
<accession>A0A9Q0N3Y5</accession>
<proteinExistence type="predicted"/>
<organism evidence="2 3">
    <name type="scientific">Pseudolycoriella hygida</name>
    <dbReference type="NCBI Taxonomy" id="35572"/>
    <lineage>
        <taxon>Eukaryota</taxon>
        <taxon>Metazoa</taxon>
        <taxon>Ecdysozoa</taxon>
        <taxon>Arthropoda</taxon>
        <taxon>Hexapoda</taxon>
        <taxon>Insecta</taxon>
        <taxon>Pterygota</taxon>
        <taxon>Neoptera</taxon>
        <taxon>Endopterygota</taxon>
        <taxon>Diptera</taxon>
        <taxon>Nematocera</taxon>
        <taxon>Sciaroidea</taxon>
        <taxon>Sciaridae</taxon>
        <taxon>Pseudolycoriella</taxon>
    </lineage>
</organism>
<name>A0A9Q0N3Y5_9DIPT</name>
<keyword evidence="3" id="KW-1185">Reference proteome</keyword>